<evidence type="ECO:0000259" key="2">
    <source>
        <dbReference type="PROSITE" id="PS50263"/>
    </source>
</evidence>
<accession>A0A9D2EXX4</accession>
<dbReference type="Gene3D" id="3.40.50.620">
    <property type="entry name" value="HUPs"/>
    <property type="match status" value="1"/>
</dbReference>
<organism evidence="3 4">
    <name type="scientific">Candidatus Olsenella pullistercoris</name>
    <dbReference type="NCBI Taxonomy" id="2838712"/>
    <lineage>
        <taxon>Bacteria</taxon>
        <taxon>Bacillati</taxon>
        <taxon>Actinomycetota</taxon>
        <taxon>Coriobacteriia</taxon>
        <taxon>Coriobacteriales</taxon>
        <taxon>Atopobiaceae</taxon>
        <taxon>Olsenella</taxon>
    </lineage>
</organism>
<gene>
    <name evidence="3" type="ORF">IAA19_03240</name>
</gene>
<dbReference type="Proteomes" id="UP000824062">
    <property type="component" value="Unassembled WGS sequence"/>
</dbReference>
<comment type="caution">
    <text evidence="3">The sequence shown here is derived from an EMBL/GenBank/DDBJ whole genome shotgun (WGS) entry which is preliminary data.</text>
</comment>
<dbReference type="SUPFAM" id="SSF56317">
    <property type="entry name" value="Carbon-nitrogen hydrolase"/>
    <property type="match status" value="1"/>
</dbReference>
<dbReference type="Pfam" id="PF00795">
    <property type="entry name" value="CN_hydrolase"/>
    <property type="match status" value="1"/>
</dbReference>
<evidence type="ECO:0000313" key="3">
    <source>
        <dbReference type="EMBL" id="HIZ46018.1"/>
    </source>
</evidence>
<protein>
    <recommendedName>
        <fullName evidence="2">CN hydrolase domain-containing protein</fullName>
    </recommendedName>
</protein>
<dbReference type="AlphaFoldDB" id="A0A9D2EXX4"/>
<reference evidence="3" key="1">
    <citation type="journal article" date="2021" name="PeerJ">
        <title>Extensive microbial diversity within the chicken gut microbiome revealed by metagenomics and culture.</title>
        <authorList>
            <person name="Gilroy R."/>
            <person name="Ravi A."/>
            <person name="Getino M."/>
            <person name="Pursley I."/>
            <person name="Horton D.L."/>
            <person name="Alikhan N.F."/>
            <person name="Baker D."/>
            <person name="Gharbi K."/>
            <person name="Hall N."/>
            <person name="Watson M."/>
            <person name="Adriaenssens E.M."/>
            <person name="Foster-Nyarko E."/>
            <person name="Jarju S."/>
            <person name="Secka A."/>
            <person name="Antonio M."/>
            <person name="Oren A."/>
            <person name="Chaudhuri R.R."/>
            <person name="La Ragione R."/>
            <person name="Hildebrand F."/>
            <person name="Pallen M.J."/>
        </authorList>
    </citation>
    <scope>NUCLEOTIDE SEQUENCE</scope>
    <source>
        <strain evidence="3">ChiHjej12B11-14209</strain>
    </source>
</reference>
<dbReference type="EMBL" id="DXBM01000031">
    <property type="protein sequence ID" value="HIZ46018.1"/>
    <property type="molecule type" value="Genomic_DNA"/>
</dbReference>
<feature type="region of interest" description="Disordered" evidence="1">
    <location>
        <begin position="566"/>
        <end position="602"/>
    </location>
</feature>
<feature type="region of interest" description="Disordered" evidence="1">
    <location>
        <begin position="530"/>
        <end position="549"/>
    </location>
</feature>
<dbReference type="InterPro" id="IPR036526">
    <property type="entry name" value="C-N_Hydrolase_sf"/>
</dbReference>
<dbReference type="InterPro" id="IPR014729">
    <property type="entry name" value="Rossmann-like_a/b/a_fold"/>
</dbReference>
<dbReference type="InterPro" id="IPR003010">
    <property type="entry name" value="C-N_Hydrolase"/>
</dbReference>
<dbReference type="PROSITE" id="PS50263">
    <property type="entry name" value="CN_HYDROLASE"/>
    <property type="match status" value="1"/>
</dbReference>
<dbReference type="Gene3D" id="3.60.110.10">
    <property type="entry name" value="Carbon-nitrogen hydrolase"/>
    <property type="match status" value="1"/>
</dbReference>
<evidence type="ECO:0000256" key="1">
    <source>
        <dbReference type="SAM" id="MobiDB-lite"/>
    </source>
</evidence>
<proteinExistence type="predicted"/>
<name>A0A9D2EXX4_9ACTN</name>
<feature type="domain" description="CN hydrolase" evidence="2">
    <location>
        <begin position="1"/>
        <end position="239"/>
    </location>
</feature>
<reference evidence="3" key="2">
    <citation type="submission" date="2021-04" db="EMBL/GenBank/DDBJ databases">
        <authorList>
            <person name="Gilroy R."/>
        </authorList>
    </citation>
    <scope>NUCLEOTIDE SEQUENCE</scope>
    <source>
        <strain evidence="3">ChiHjej12B11-14209</strain>
    </source>
</reference>
<evidence type="ECO:0000313" key="4">
    <source>
        <dbReference type="Proteomes" id="UP000824062"/>
    </source>
</evidence>
<sequence length="602" mass="62691">MRIGVAQIATRAGELGRTCERMVEQSRLAAEKNVDLLVFPLAALCGASPVSAVDREGFLLDVAGCVMRLAEELACPCLVPVLTEFDDRATAEALLIDGGDITPVRLAARLEAMAASGGDEPSDGLPELAFRGARLGVAFTYEELDAYDEYDYDVDVVIFLSGYGFAVDDPSSALGCALAESRFPADAEATGAWLVAAGSLGCYDAQVFCGSSFVLAPWGELAAQAPTLEEALLVCDVDPSDEGPLEGPLTPEVYDAPLMTWGALTLGLAEACGGEGRGACALAVGELPALLALTLAADALGPMGVRVLAPVTSRPESDSVALSLVRALRIPEDNVERVDVSGAGSPGLERDLAQAHLADLARRTGAVALGFADKTGLALEPQDGARASQLEPLADLYRSDVVALARMRNTMSPVVGQEAFAGVRVPEVEGLDAEFPAAETRLAFMDLVLSSYVEWELPVSDIAAERGHAAAVEAVVSRLRELEGARPACPPSFTLSTKTLDEARGPVGLSWRDRPREKDERLEGRLAQFASGAVTASQGGAPSDERGADRDRDVADLLGYLRDFSAGGGFSTLDGGPRDTSGPAPGAGAPGTGLWDGPFSEN</sequence>